<evidence type="ECO:0000256" key="6">
    <source>
        <dbReference type="PIRSR" id="PIRSR038994-1"/>
    </source>
</evidence>
<gene>
    <name evidence="15" type="primary">nagA</name>
    <name evidence="11" type="synonym">nagA-2</name>
    <name evidence="10" type="ORF">C1C91_01440</name>
    <name evidence="12" type="ORF">KAM343_26510</name>
    <name evidence="13" type="ORF">KAM348_17090</name>
    <name evidence="14" type="ORF">KAM351_17290</name>
    <name evidence="16" type="ORF">N5I07_07530</name>
    <name evidence="15" type="ORF">N5I20_06490</name>
    <name evidence="18" type="ORF">P5S46_06215</name>
    <name evidence="17" type="ORF">VCX44_19510</name>
    <name evidence="11" type="ORF">WP2W18E01_39530</name>
</gene>
<dbReference type="Proteomes" id="UP000887009">
    <property type="component" value="Unassembled WGS sequence"/>
</dbReference>
<feature type="domain" description="Amidohydrolase-related" evidence="9">
    <location>
        <begin position="51"/>
        <end position="376"/>
    </location>
</feature>
<reference evidence="18" key="5">
    <citation type="submission" date="2023-03" db="EMBL/GenBank/DDBJ databases">
        <title>Aeromonas caviae strain AC1520.</title>
        <authorList>
            <person name="Xie T."/>
            <person name="Zhang Q."/>
            <person name="Deng J."/>
            <person name="Li X."/>
        </authorList>
    </citation>
    <scope>NUCLEOTIDE SEQUENCE</scope>
    <source>
        <strain evidence="18">AC1520</strain>
    </source>
</reference>
<dbReference type="CDD" id="cd00854">
    <property type="entry name" value="NagA"/>
    <property type="match status" value="1"/>
</dbReference>
<keyword evidence="4 5" id="KW-0119">Carbohydrate metabolism</keyword>
<evidence type="ECO:0000256" key="7">
    <source>
        <dbReference type="PIRSR" id="PIRSR038994-2"/>
    </source>
</evidence>
<name>A0A125Y021_AERCA</name>
<dbReference type="InterPro" id="IPR006680">
    <property type="entry name" value="Amidohydro-rel"/>
</dbReference>
<dbReference type="Proteomes" id="UP001160758">
    <property type="component" value="Unassembled WGS sequence"/>
</dbReference>
<evidence type="ECO:0000313" key="21">
    <source>
        <dbReference type="Proteomes" id="UP001304847"/>
    </source>
</evidence>
<dbReference type="Proteomes" id="UP000266778">
    <property type="component" value="Chromosome"/>
</dbReference>
<comment type="cofactor">
    <cofactor evidence="8">
        <name>a divalent metal cation</name>
        <dbReference type="ChEBI" id="CHEBI:60240"/>
    </cofactor>
    <text evidence="8">Binds 1 divalent metal cation per subunit.</text>
</comment>
<dbReference type="SUPFAM" id="SSF51556">
    <property type="entry name" value="Metallo-dependent hydrolases"/>
    <property type="match status" value="1"/>
</dbReference>
<proteinExistence type="inferred from homology"/>
<evidence type="ECO:0000313" key="16">
    <source>
        <dbReference type="EMBL" id="MDH1897416.1"/>
    </source>
</evidence>
<dbReference type="Proteomes" id="UP001304847">
    <property type="component" value="Unassembled WGS sequence"/>
</dbReference>
<feature type="binding site" evidence="8">
    <location>
        <position position="213"/>
    </location>
    <ligand>
        <name>Zn(2+)</name>
        <dbReference type="ChEBI" id="CHEBI:29105"/>
    </ligand>
</feature>
<feature type="active site" description="Proton donor/acceptor" evidence="6">
    <location>
        <position position="271"/>
    </location>
</feature>
<dbReference type="GO" id="GO:0006046">
    <property type="term" value="P:N-acetylglucosamine catabolic process"/>
    <property type="evidence" value="ECO:0007669"/>
    <property type="project" value="TreeGrafter"/>
</dbReference>
<dbReference type="EMBL" id="JAOCIZ010000018">
    <property type="protein sequence ID" value="MDH1504703.1"/>
    <property type="molecule type" value="Genomic_DNA"/>
</dbReference>
<evidence type="ECO:0000256" key="1">
    <source>
        <dbReference type="ARBA" id="ARBA00010716"/>
    </source>
</evidence>
<dbReference type="GO" id="GO:0046872">
    <property type="term" value="F:metal ion binding"/>
    <property type="evidence" value="ECO:0007669"/>
    <property type="project" value="UniProtKB-KW"/>
</dbReference>
<evidence type="ECO:0000313" key="12">
    <source>
        <dbReference type="EMBL" id="GJA41855.1"/>
    </source>
</evidence>
<evidence type="ECO:0000313" key="13">
    <source>
        <dbReference type="EMBL" id="GJA54286.1"/>
    </source>
</evidence>
<dbReference type="EMBL" id="CP120942">
    <property type="protein sequence ID" value="WFF99168.1"/>
    <property type="molecule type" value="Genomic_DNA"/>
</dbReference>
<feature type="binding site" evidence="7">
    <location>
        <position position="225"/>
    </location>
    <ligand>
        <name>substrate</name>
    </ligand>
</feature>
<feature type="binding site" evidence="7">
    <location>
        <position position="249"/>
    </location>
    <ligand>
        <name>substrate</name>
    </ligand>
</feature>
<dbReference type="EMBL" id="CP025706">
    <property type="protein sequence ID" value="AXB03882.1"/>
    <property type="molecule type" value="Genomic_DNA"/>
</dbReference>
<feature type="binding site" evidence="7">
    <location>
        <begin position="306"/>
        <end position="308"/>
    </location>
    <ligand>
        <name>substrate</name>
    </ligand>
</feature>
<evidence type="ECO:0000313" key="14">
    <source>
        <dbReference type="EMBL" id="GJA63118.1"/>
    </source>
</evidence>
<evidence type="ECO:0000313" key="15">
    <source>
        <dbReference type="EMBL" id="MDH1504703.1"/>
    </source>
</evidence>
<protein>
    <submittedName>
        <fullName evidence="15">N-acetylglucosamine-6-phosphate deacetylase</fullName>
        <ecNumber evidence="15">3.5.1.25</ecNumber>
    </submittedName>
</protein>
<dbReference type="Proteomes" id="UP001218423">
    <property type="component" value="Chromosome"/>
</dbReference>
<dbReference type="PIRSF" id="PIRSF038994">
    <property type="entry name" value="NagA"/>
    <property type="match status" value="1"/>
</dbReference>
<dbReference type="PANTHER" id="PTHR11113">
    <property type="entry name" value="N-ACETYLGLUCOSAMINE-6-PHOSPHATE DEACETYLASE"/>
    <property type="match status" value="1"/>
</dbReference>
<evidence type="ECO:0000259" key="9">
    <source>
        <dbReference type="Pfam" id="PF01979"/>
    </source>
</evidence>
<organism evidence="15 20">
    <name type="scientific">Aeromonas caviae</name>
    <name type="common">Aeromonas punctata</name>
    <dbReference type="NCBI Taxonomy" id="648"/>
    <lineage>
        <taxon>Bacteria</taxon>
        <taxon>Pseudomonadati</taxon>
        <taxon>Pseudomonadota</taxon>
        <taxon>Gammaproteobacteria</taxon>
        <taxon>Aeromonadales</taxon>
        <taxon>Aeromonadaceae</taxon>
        <taxon>Aeromonas</taxon>
    </lineage>
</organism>
<reference evidence="15" key="4">
    <citation type="submission" date="2022-09" db="EMBL/GenBank/DDBJ databases">
        <title>Intensive care unit water sources are persistently colonized with multi-drug resistant bacteria and are the site of extensive horizontal gene transfer of antibiotic resistance genes.</title>
        <authorList>
            <person name="Diorio-Toth L."/>
        </authorList>
    </citation>
    <scope>NUCLEOTIDE SEQUENCE</scope>
    <source>
        <strain evidence="15">GD03710</strain>
        <strain evidence="16">GD03796</strain>
    </source>
</reference>
<evidence type="ECO:0000256" key="2">
    <source>
        <dbReference type="ARBA" id="ARBA00022723"/>
    </source>
</evidence>
<dbReference type="EMBL" id="BPNL01000016">
    <property type="protein sequence ID" value="GJA54286.1"/>
    <property type="molecule type" value="Genomic_DNA"/>
</dbReference>
<feature type="binding site" evidence="7">
    <location>
        <begin position="216"/>
        <end position="217"/>
    </location>
    <ligand>
        <name>substrate</name>
    </ligand>
</feature>
<sequence>MYALTNCTLYTGSCVLTGYGVVIDGDKIVAISRQAELPAGIEQIDLQGANLSAGFIDVQLNGCGGVMFNGHITTDTLATMQAANLKSGTTSFLPTLITSPDADMKQAVAVTRDYMAAHPNEVLGVHLEGPYTNLKRKGIHPAEQIRQPADEMIDFFCDNADAIAKITLAPERNKPEHIRRLVEAGILVSAGHTAANYDQAMAGFDNGMRFATHLYNAMTPTLNGREPGVVGAIYDRKDVYAGIIVDGHHVHWANVRLAHRMLGERLVLVTDATAAAGAPEGFEKFDFCGATVYFRDGQCVDENGTLGGSALTMIEGVENLVKQVGLPLDEALRMATLYPARAIGWDSRLGSIQVGKIANLTVFDQAFAVCGTVVNGHYTTQ</sequence>
<feature type="binding site" evidence="7">
    <location>
        <position position="139"/>
    </location>
    <ligand>
        <name>substrate</name>
    </ligand>
</feature>
<dbReference type="EMBL" id="JAOCFT010000001">
    <property type="protein sequence ID" value="MDH1897416.1"/>
    <property type="molecule type" value="Genomic_DNA"/>
</dbReference>
<evidence type="ECO:0000313" key="20">
    <source>
        <dbReference type="Proteomes" id="UP001161704"/>
    </source>
</evidence>
<dbReference type="EMBL" id="AP021927">
    <property type="protein sequence ID" value="BBQ32371.1"/>
    <property type="molecule type" value="Genomic_DNA"/>
</dbReference>
<dbReference type="GeneID" id="48823184"/>
<evidence type="ECO:0000313" key="18">
    <source>
        <dbReference type="EMBL" id="WFF99168.1"/>
    </source>
</evidence>
<reference evidence="10" key="1">
    <citation type="journal article" date="2019" name="J Environ">
        <title>Genetic characterization and potential molecular dissemination mechanism of tet (31) gene in Aeromonas caviae from an oxytetracycline wastewater treatment system.</title>
        <authorList>
            <person name="Shi Y."/>
            <person name="Tian Z."/>
            <person name="Leclercq S.O."/>
            <person name="Zhang H."/>
            <person name="Yang M."/>
            <person name="Zhang Y."/>
        </authorList>
    </citation>
    <scope>NUCLEOTIDE SEQUENCE</scope>
    <source>
        <strain evidence="10">T25-39</strain>
    </source>
</reference>
<keyword evidence="21" id="KW-1185">Reference proteome</keyword>
<dbReference type="EMBL" id="BPNI01000054">
    <property type="protein sequence ID" value="GJA41855.1"/>
    <property type="molecule type" value="Genomic_DNA"/>
</dbReference>
<reference evidence="11 19" key="2">
    <citation type="submission" date="2019-12" db="EMBL/GenBank/DDBJ databases">
        <title>complete genome sequences of Aeromonas caviae str. WP2-W18-ESBL-01 isolated from wastewater treatment plant effluent.</title>
        <authorList>
            <person name="Sekizuka T."/>
            <person name="Itokawa K."/>
            <person name="Yatsu K."/>
            <person name="Inamine Y."/>
            <person name="Kuroda M."/>
        </authorList>
    </citation>
    <scope>NUCLEOTIDE SEQUENCE [LARGE SCALE GENOMIC DNA]</scope>
    <source>
        <strain evidence="11 19">WP2-W18-ESBL-01</strain>
    </source>
</reference>
<dbReference type="Proteomes" id="UP000886939">
    <property type="component" value="Unassembled WGS sequence"/>
</dbReference>
<evidence type="ECO:0000256" key="5">
    <source>
        <dbReference type="PIRNR" id="PIRNR038994"/>
    </source>
</evidence>
<keyword evidence="3 5" id="KW-0378">Hydrolase</keyword>
<dbReference type="GO" id="GO:0008448">
    <property type="term" value="F:N-acetylglucosamine-6-phosphate deacetylase activity"/>
    <property type="evidence" value="ECO:0007669"/>
    <property type="project" value="UniProtKB-EC"/>
</dbReference>
<dbReference type="PANTHER" id="PTHR11113:SF14">
    <property type="entry name" value="N-ACETYLGLUCOSAMINE-6-PHOSPHATE DEACETYLASE"/>
    <property type="match status" value="1"/>
</dbReference>
<dbReference type="Gene3D" id="2.30.40.10">
    <property type="entry name" value="Urease, subunit C, domain 1"/>
    <property type="match status" value="1"/>
</dbReference>
<dbReference type="SUPFAM" id="SSF51338">
    <property type="entry name" value="Composite domain of metallo-dependent hydrolases"/>
    <property type="match status" value="1"/>
</dbReference>
<dbReference type="FunFam" id="3.20.20.140:FF:000004">
    <property type="entry name" value="N-acetylglucosamine-6-phosphate deacetylase"/>
    <property type="match status" value="1"/>
</dbReference>
<accession>A0A125Y021</accession>
<dbReference type="Proteomes" id="UP000886934">
    <property type="component" value="Unassembled WGS sequence"/>
</dbReference>
<keyword evidence="2 8" id="KW-0479">Metal-binding</keyword>
<evidence type="ECO:0000256" key="4">
    <source>
        <dbReference type="ARBA" id="ARBA00023277"/>
    </source>
</evidence>
<dbReference type="EMBL" id="BPNN01000020">
    <property type="protein sequence ID" value="GJA63118.1"/>
    <property type="molecule type" value="Genomic_DNA"/>
</dbReference>
<dbReference type="AlphaFoldDB" id="A0A125Y021"/>
<feature type="binding site" evidence="8">
    <location>
        <position position="128"/>
    </location>
    <ligand>
        <name>Zn(2+)</name>
        <dbReference type="ChEBI" id="CHEBI:29105"/>
    </ligand>
</feature>
<dbReference type="Proteomes" id="UP000515756">
    <property type="component" value="Chromosome"/>
</dbReference>
<dbReference type="InterPro" id="IPR003764">
    <property type="entry name" value="GlcNAc_6-P_deAcase"/>
</dbReference>
<evidence type="ECO:0000313" key="10">
    <source>
        <dbReference type="EMBL" id="AXB03882.1"/>
    </source>
</evidence>
<feature type="binding site" evidence="8">
    <location>
        <position position="192"/>
    </location>
    <ligand>
        <name>Zn(2+)</name>
        <dbReference type="ChEBI" id="CHEBI:29105"/>
    </ligand>
</feature>
<evidence type="ECO:0000313" key="17">
    <source>
        <dbReference type="EMBL" id="MEA9437932.1"/>
    </source>
</evidence>
<evidence type="ECO:0000313" key="11">
    <source>
        <dbReference type="EMBL" id="BBQ32371.1"/>
    </source>
</evidence>
<reference evidence="17 21" key="6">
    <citation type="submission" date="2023-12" db="EMBL/GenBank/DDBJ databases">
        <title>Characterization of antibiotic resistance in Aeromonas spp. in hospital effluent.</title>
        <authorList>
            <person name="Negoseki B.R.S."/>
            <person name="Krul D."/>
            <person name="Siqueira A.C."/>
            <person name="Almeida M."/>
            <person name="Mesa D."/>
            <person name="Conte D."/>
            <person name="Dalla-Costa L.M."/>
        </authorList>
    </citation>
    <scope>NUCLEOTIDE SEQUENCE [LARGE SCALE GENOMIC DNA]</scope>
    <source>
        <strain evidence="17 21">36v</strain>
    </source>
</reference>
<comment type="similarity">
    <text evidence="1 5">Belongs to the metallo-dependent hydrolases superfamily. NagA family.</text>
</comment>
<dbReference type="RefSeq" id="WP_039039842.1">
    <property type="nucleotide sequence ID" value="NZ_AP021927.1"/>
</dbReference>
<dbReference type="NCBIfam" id="NF008371">
    <property type="entry name" value="PRK11170.1"/>
    <property type="match status" value="1"/>
</dbReference>
<dbReference type="OrthoDB" id="9776488at2"/>
<dbReference type="EC" id="3.5.1.25" evidence="15"/>
<dbReference type="NCBIfam" id="TIGR00221">
    <property type="entry name" value="nagA"/>
    <property type="match status" value="1"/>
</dbReference>
<dbReference type="Gene3D" id="3.20.20.140">
    <property type="entry name" value="Metal-dependent hydrolases"/>
    <property type="match status" value="1"/>
</dbReference>
<dbReference type="EMBL" id="JAYGOJ010000148">
    <property type="protein sequence ID" value="MEA9437932.1"/>
    <property type="molecule type" value="Genomic_DNA"/>
</dbReference>
<evidence type="ECO:0000313" key="19">
    <source>
        <dbReference type="Proteomes" id="UP000515756"/>
    </source>
</evidence>
<dbReference type="Proteomes" id="UP001161704">
    <property type="component" value="Unassembled WGS sequence"/>
</dbReference>
<reference evidence="12" key="3">
    <citation type="submission" date="2021-07" db="EMBL/GenBank/DDBJ databases">
        <title>Draft genome sequence of carbapenem-resistant Aeromonas spp. in Japan.</title>
        <authorList>
            <person name="Maehana S."/>
            <person name="Suzuki M."/>
            <person name="Kitasato H."/>
        </authorList>
    </citation>
    <scope>NUCLEOTIDE SEQUENCE</scope>
    <source>
        <strain evidence="12">KAM343</strain>
        <strain evidence="13">KAM348</strain>
        <strain evidence="14">KAM351</strain>
    </source>
</reference>
<dbReference type="Pfam" id="PF01979">
    <property type="entry name" value="Amidohydro_1"/>
    <property type="match status" value="1"/>
</dbReference>
<evidence type="ECO:0000256" key="8">
    <source>
        <dbReference type="PIRSR" id="PIRSR038994-3"/>
    </source>
</evidence>
<evidence type="ECO:0000256" key="3">
    <source>
        <dbReference type="ARBA" id="ARBA00022801"/>
    </source>
</evidence>
<dbReference type="KEGG" id="acav:VI35_06525"/>
<dbReference type="InterPro" id="IPR032466">
    <property type="entry name" value="Metal_Hydrolase"/>
</dbReference>
<dbReference type="InterPro" id="IPR011059">
    <property type="entry name" value="Metal-dep_hydrolase_composite"/>
</dbReference>